<comment type="caution">
    <text evidence="1">The sequence shown here is derived from an EMBL/GenBank/DDBJ whole genome shotgun (WGS) entry which is preliminary data.</text>
</comment>
<dbReference type="RefSeq" id="XP_007771124.1">
    <property type="nucleotide sequence ID" value="XM_007772934.1"/>
</dbReference>
<dbReference type="GeneID" id="19208112"/>
<reference evidence="2" key="1">
    <citation type="journal article" date="2012" name="Science">
        <title>The Paleozoic origin of enzymatic lignin decomposition reconstructed from 31 fungal genomes.</title>
        <authorList>
            <person name="Floudas D."/>
            <person name="Binder M."/>
            <person name="Riley R."/>
            <person name="Barry K."/>
            <person name="Blanchette R.A."/>
            <person name="Henrissat B."/>
            <person name="Martinez A.T."/>
            <person name="Otillar R."/>
            <person name="Spatafora J.W."/>
            <person name="Yadav J.S."/>
            <person name="Aerts A."/>
            <person name="Benoit I."/>
            <person name="Boyd A."/>
            <person name="Carlson A."/>
            <person name="Copeland A."/>
            <person name="Coutinho P.M."/>
            <person name="de Vries R.P."/>
            <person name="Ferreira P."/>
            <person name="Findley K."/>
            <person name="Foster B."/>
            <person name="Gaskell J."/>
            <person name="Glotzer D."/>
            <person name="Gorecki P."/>
            <person name="Heitman J."/>
            <person name="Hesse C."/>
            <person name="Hori C."/>
            <person name="Igarashi K."/>
            <person name="Jurgens J.A."/>
            <person name="Kallen N."/>
            <person name="Kersten P."/>
            <person name="Kohler A."/>
            <person name="Kuees U."/>
            <person name="Kumar T.K.A."/>
            <person name="Kuo A."/>
            <person name="LaButti K."/>
            <person name="Larrondo L.F."/>
            <person name="Lindquist E."/>
            <person name="Ling A."/>
            <person name="Lombard V."/>
            <person name="Lucas S."/>
            <person name="Lundell T."/>
            <person name="Martin R."/>
            <person name="McLaughlin D.J."/>
            <person name="Morgenstern I."/>
            <person name="Morin E."/>
            <person name="Murat C."/>
            <person name="Nagy L.G."/>
            <person name="Nolan M."/>
            <person name="Ohm R.A."/>
            <person name="Patyshakuliyeva A."/>
            <person name="Rokas A."/>
            <person name="Ruiz-Duenas F.J."/>
            <person name="Sabat G."/>
            <person name="Salamov A."/>
            <person name="Samejima M."/>
            <person name="Schmutz J."/>
            <person name="Slot J.C."/>
            <person name="St John F."/>
            <person name="Stenlid J."/>
            <person name="Sun H."/>
            <person name="Sun S."/>
            <person name="Syed K."/>
            <person name="Tsang A."/>
            <person name="Wiebenga A."/>
            <person name="Young D."/>
            <person name="Pisabarro A."/>
            <person name="Eastwood D.C."/>
            <person name="Martin F."/>
            <person name="Cullen D."/>
            <person name="Grigoriev I.V."/>
            <person name="Hibbett D.S."/>
        </authorList>
    </citation>
    <scope>NUCLEOTIDE SEQUENCE [LARGE SCALE GENOMIC DNA]</scope>
    <source>
        <strain evidence="2">RWD-64-598 SS2</strain>
    </source>
</reference>
<accession>A0A5M3MI06</accession>
<dbReference type="OMA" id="WTIETAI"/>
<evidence type="ECO:0000313" key="2">
    <source>
        <dbReference type="Proteomes" id="UP000053558"/>
    </source>
</evidence>
<sequence length="88" mass="10423">QHLITQEQLQEAKNCFNQFYIGFKELYYQCQQDCLPFIWQSIHQVLHLVSEVIQKGPLMIYSQLTMEQTISNLGQEIQQLSKLYVNLS</sequence>
<feature type="non-terminal residue" evidence="1">
    <location>
        <position position="1"/>
    </location>
</feature>
<dbReference type="OrthoDB" id="2669721at2759"/>
<dbReference type="AlphaFoldDB" id="A0A5M3MI06"/>
<protein>
    <submittedName>
        <fullName evidence="1">Uncharacterized protein</fullName>
    </submittedName>
</protein>
<proteinExistence type="predicted"/>
<dbReference type="KEGG" id="cput:CONPUDRAFT_60792"/>
<organism evidence="1 2">
    <name type="scientific">Coniophora puteana (strain RWD-64-598)</name>
    <name type="common">Brown rot fungus</name>
    <dbReference type="NCBI Taxonomy" id="741705"/>
    <lineage>
        <taxon>Eukaryota</taxon>
        <taxon>Fungi</taxon>
        <taxon>Dikarya</taxon>
        <taxon>Basidiomycota</taxon>
        <taxon>Agaricomycotina</taxon>
        <taxon>Agaricomycetes</taxon>
        <taxon>Agaricomycetidae</taxon>
        <taxon>Boletales</taxon>
        <taxon>Coniophorineae</taxon>
        <taxon>Coniophoraceae</taxon>
        <taxon>Coniophora</taxon>
    </lineage>
</organism>
<dbReference type="Proteomes" id="UP000053558">
    <property type="component" value="Unassembled WGS sequence"/>
</dbReference>
<keyword evidence="2" id="KW-1185">Reference proteome</keyword>
<dbReference type="EMBL" id="JH711582">
    <property type="protein sequence ID" value="EIW78723.1"/>
    <property type="molecule type" value="Genomic_DNA"/>
</dbReference>
<name>A0A5M3MI06_CONPW</name>
<gene>
    <name evidence="1" type="ORF">CONPUDRAFT_60792</name>
</gene>
<evidence type="ECO:0000313" key="1">
    <source>
        <dbReference type="EMBL" id="EIW78723.1"/>
    </source>
</evidence>